<dbReference type="Pfam" id="PF01566">
    <property type="entry name" value="Nramp"/>
    <property type="match status" value="1"/>
</dbReference>
<keyword evidence="2" id="KW-0813">Transport</keyword>
<feature type="transmembrane region" description="Helical" evidence="6">
    <location>
        <begin position="400"/>
        <end position="422"/>
    </location>
</feature>
<evidence type="ECO:0000256" key="1">
    <source>
        <dbReference type="ARBA" id="ARBA00004141"/>
    </source>
</evidence>
<dbReference type="NCBIfam" id="NF001923">
    <property type="entry name" value="PRK00701.1"/>
    <property type="match status" value="1"/>
</dbReference>
<evidence type="ECO:0000313" key="7">
    <source>
        <dbReference type="EMBL" id="NJC71263.1"/>
    </source>
</evidence>
<dbReference type="InterPro" id="IPR001046">
    <property type="entry name" value="NRAMP_fam"/>
</dbReference>
<dbReference type="NCBIfam" id="TIGR01197">
    <property type="entry name" value="nramp"/>
    <property type="match status" value="1"/>
</dbReference>
<evidence type="ECO:0000256" key="4">
    <source>
        <dbReference type="ARBA" id="ARBA00022989"/>
    </source>
</evidence>
<sequence>MELALTTAELATVVGSPRRPSYRTGLAALGPAFVAAVAYVDPGNFATNFSGGAAYGYRLAWVVAAASMIGVLIQWLSAKLGLATGRSLPELCRERFPRPVTLGLWLQAEAVAMATDLAEVLGGAVALRLLFGLPLPVGAGVTAMVAVAVTMAHTRRARRFEAVVAALLLVVLTGFAYIVIAAPPDPAGLAAGMVPDLPEPRSVVFAVGILGATVMPHAIFAHSALTGGGRYLAGGARDTDPAHRRRLLRWLRIDLAVAMGVACLLNVCMLALGAVVFAGGGARTAASLEDVHGGLDTAVGAGAAVAFALALLASGFASSGVGTYAGQVIMDGFLRRRVPLALRRVATLAPALVVTALGVEPTLALVVSQVVLSFGIPFAVVPLILLTSRRAVMGHLVNRRLTTVVGAASAALVGTLNAYLLATLIA</sequence>
<name>A0ABX0XYY8_9ACTN</name>
<feature type="transmembrane region" description="Helical" evidence="6">
    <location>
        <begin position="130"/>
        <end position="150"/>
    </location>
</feature>
<reference evidence="7 8" key="1">
    <citation type="submission" date="2020-03" db="EMBL/GenBank/DDBJ databases">
        <title>WGS of the type strain of Planosporangium spp.</title>
        <authorList>
            <person name="Thawai C."/>
        </authorList>
    </citation>
    <scope>NUCLEOTIDE SEQUENCE [LARGE SCALE GENOMIC DNA]</scope>
    <source>
        <strain evidence="7 8">TBRC 5610</strain>
    </source>
</reference>
<dbReference type="PRINTS" id="PR00447">
    <property type="entry name" value="NATRESASSCMP"/>
</dbReference>
<organism evidence="7 8">
    <name type="scientific">Planosporangium thailandense</name>
    <dbReference type="NCBI Taxonomy" id="765197"/>
    <lineage>
        <taxon>Bacteria</taxon>
        <taxon>Bacillati</taxon>
        <taxon>Actinomycetota</taxon>
        <taxon>Actinomycetes</taxon>
        <taxon>Micromonosporales</taxon>
        <taxon>Micromonosporaceae</taxon>
        <taxon>Planosporangium</taxon>
    </lineage>
</organism>
<gene>
    <name evidence="7" type="ORF">HC031_16305</name>
</gene>
<feature type="transmembrane region" description="Helical" evidence="6">
    <location>
        <begin position="21"/>
        <end position="39"/>
    </location>
</feature>
<dbReference type="PANTHER" id="PTHR11706">
    <property type="entry name" value="SOLUTE CARRIER PROTEIN FAMILY 11 MEMBER"/>
    <property type="match status" value="1"/>
</dbReference>
<dbReference type="NCBIfam" id="NF037982">
    <property type="entry name" value="Nramp_1"/>
    <property type="match status" value="1"/>
</dbReference>
<feature type="transmembrane region" description="Helical" evidence="6">
    <location>
        <begin position="59"/>
        <end position="78"/>
    </location>
</feature>
<dbReference type="Proteomes" id="UP000722989">
    <property type="component" value="Unassembled WGS sequence"/>
</dbReference>
<evidence type="ECO:0000256" key="5">
    <source>
        <dbReference type="ARBA" id="ARBA00023136"/>
    </source>
</evidence>
<feature type="transmembrane region" description="Helical" evidence="6">
    <location>
        <begin position="202"/>
        <end position="221"/>
    </location>
</feature>
<dbReference type="EMBL" id="JAATVY010000010">
    <property type="protein sequence ID" value="NJC71263.1"/>
    <property type="molecule type" value="Genomic_DNA"/>
</dbReference>
<keyword evidence="3 6" id="KW-0812">Transmembrane</keyword>
<evidence type="ECO:0000256" key="3">
    <source>
        <dbReference type="ARBA" id="ARBA00022692"/>
    </source>
</evidence>
<feature type="transmembrane region" description="Helical" evidence="6">
    <location>
        <begin position="341"/>
        <end position="359"/>
    </location>
</feature>
<comment type="caution">
    <text evidence="7">The sequence shown here is derived from an EMBL/GenBank/DDBJ whole genome shotgun (WGS) entry which is preliminary data.</text>
</comment>
<feature type="transmembrane region" description="Helical" evidence="6">
    <location>
        <begin position="253"/>
        <end position="278"/>
    </location>
</feature>
<protein>
    <submittedName>
        <fullName evidence="7">Nramp family divalent metal transporter</fullName>
    </submittedName>
</protein>
<evidence type="ECO:0000256" key="6">
    <source>
        <dbReference type="SAM" id="Phobius"/>
    </source>
</evidence>
<feature type="transmembrane region" description="Helical" evidence="6">
    <location>
        <begin position="162"/>
        <end position="182"/>
    </location>
</feature>
<evidence type="ECO:0000256" key="2">
    <source>
        <dbReference type="ARBA" id="ARBA00022448"/>
    </source>
</evidence>
<comment type="subcellular location">
    <subcellularLocation>
        <location evidence="1">Membrane</location>
        <topology evidence="1">Multi-pass membrane protein</topology>
    </subcellularLocation>
</comment>
<keyword evidence="5 6" id="KW-0472">Membrane</keyword>
<evidence type="ECO:0000313" key="8">
    <source>
        <dbReference type="Proteomes" id="UP000722989"/>
    </source>
</evidence>
<feature type="transmembrane region" description="Helical" evidence="6">
    <location>
        <begin position="365"/>
        <end position="388"/>
    </location>
</feature>
<feature type="transmembrane region" description="Helical" evidence="6">
    <location>
        <begin position="298"/>
        <end position="321"/>
    </location>
</feature>
<proteinExistence type="predicted"/>
<accession>A0ABX0XYY8</accession>
<dbReference type="PANTHER" id="PTHR11706:SF33">
    <property type="entry name" value="NATURAL RESISTANCE-ASSOCIATED MACROPHAGE PROTEIN 2"/>
    <property type="match status" value="1"/>
</dbReference>
<keyword evidence="4 6" id="KW-1133">Transmembrane helix</keyword>
<keyword evidence="8" id="KW-1185">Reference proteome</keyword>